<feature type="binding site" evidence="6">
    <location>
        <position position="33"/>
    </location>
    <ligand>
        <name>ATP</name>
        <dbReference type="ChEBI" id="CHEBI:30616"/>
    </ligand>
</feature>
<dbReference type="InterPro" id="IPR011009">
    <property type="entry name" value="Kinase-like_dom_sf"/>
</dbReference>
<feature type="domain" description="Protein kinase" evidence="9">
    <location>
        <begin position="4"/>
        <end position="299"/>
    </location>
</feature>
<dbReference type="PANTHER" id="PTHR11042:SF190">
    <property type="entry name" value="MITOSIS INHIBITOR PROTEIN KINASE MIK1"/>
    <property type="match status" value="1"/>
</dbReference>
<keyword evidence="8" id="KW-0472">Membrane</keyword>
<dbReference type="AlphaFoldDB" id="A0A6P5AHL3"/>
<keyword evidence="3" id="KW-0418">Kinase</keyword>
<dbReference type="GeneID" id="109483996"/>
<protein>
    <submittedName>
        <fullName evidence="11">Serine/threonine-protein kinase pdik1l-B-like</fullName>
    </submittedName>
</protein>
<gene>
    <name evidence="11" type="primary">LOC109483996</name>
</gene>
<dbReference type="OrthoDB" id="6764942at2759"/>
<evidence type="ECO:0000256" key="7">
    <source>
        <dbReference type="RuleBase" id="RU000304"/>
    </source>
</evidence>
<dbReference type="RefSeq" id="XP_019642712.1">
    <property type="nucleotide sequence ID" value="XM_019787153.1"/>
</dbReference>
<evidence type="ECO:0000313" key="10">
    <source>
        <dbReference type="Proteomes" id="UP000515135"/>
    </source>
</evidence>
<reference evidence="11" key="1">
    <citation type="submission" date="2025-08" db="UniProtKB">
        <authorList>
            <consortium name="RefSeq"/>
        </authorList>
    </citation>
    <scope>IDENTIFICATION</scope>
    <source>
        <tissue evidence="11">Gonad</tissue>
    </source>
</reference>
<sequence>MEKYTIQHELGQGAFGKVYKAERKEDGSALALKCLTVDSLDKGQVVLKEISALQQVGEHPNIMQFTDAFTEGAGLNTPALNVWLVLEYCNGGTLDSFILGSNHDRGTVLQLLCDTVEGVAYLHGRNIVHRDLKPDNILVDNSGQRPVAKIADFGIARVCERCGWDINSYYMQTAVGTRLYLSPEIIGPLLAQPPRPDLVTYTAKTDVFALGLIVAAILDRTTVPFNPGKVTPFLPDPANGQPSPVADVMVAHPRFPVADMLMTSEPPGSPIKALILSMLAADPHQRPTSEQVLGSLKQITNFPPGAAIVAVPVMPPPGPPPPYTVVEVPVEEGSAEPQTWQDRLSSCCRACWRCDDGEEWYHLAGKGPGWIFVLLILWLVVIMAVIFAVMCVVAYMCFLCVLSVCLSLDDDRPARVERSNDTAALAFLFAVGTLGAFGD</sequence>
<feature type="transmembrane region" description="Helical" evidence="8">
    <location>
        <begin position="369"/>
        <end position="402"/>
    </location>
</feature>
<keyword evidence="8" id="KW-0812">Transmembrane</keyword>
<dbReference type="InterPro" id="IPR017441">
    <property type="entry name" value="Protein_kinase_ATP_BS"/>
</dbReference>
<keyword evidence="2 6" id="KW-0547">Nucleotide-binding</keyword>
<keyword evidence="8" id="KW-1133">Transmembrane helix</keyword>
<evidence type="ECO:0000256" key="6">
    <source>
        <dbReference type="PROSITE-ProRule" id="PRU10141"/>
    </source>
</evidence>
<dbReference type="GO" id="GO:0005524">
    <property type="term" value="F:ATP binding"/>
    <property type="evidence" value="ECO:0007669"/>
    <property type="project" value="UniProtKB-UniRule"/>
</dbReference>
<keyword evidence="10" id="KW-1185">Reference proteome</keyword>
<evidence type="ECO:0000259" key="9">
    <source>
        <dbReference type="PROSITE" id="PS50011"/>
    </source>
</evidence>
<dbReference type="InterPro" id="IPR050339">
    <property type="entry name" value="CC_SR_Kinase"/>
</dbReference>
<name>A0A6P5AHL3_BRABE</name>
<keyword evidence="4 6" id="KW-0067">ATP-binding</keyword>
<evidence type="ECO:0000256" key="4">
    <source>
        <dbReference type="ARBA" id="ARBA00022840"/>
    </source>
</evidence>
<keyword evidence="1" id="KW-0808">Transferase</keyword>
<dbReference type="Proteomes" id="UP000515135">
    <property type="component" value="Unplaced"/>
</dbReference>
<dbReference type="Gene3D" id="1.10.510.10">
    <property type="entry name" value="Transferase(Phosphotransferase) domain 1"/>
    <property type="match status" value="1"/>
</dbReference>
<dbReference type="PROSITE" id="PS00108">
    <property type="entry name" value="PROTEIN_KINASE_ST"/>
    <property type="match status" value="1"/>
</dbReference>
<dbReference type="GO" id="GO:0110031">
    <property type="term" value="P:negative regulation of G2/MI transition of meiotic cell cycle"/>
    <property type="evidence" value="ECO:0007669"/>
    <property type="project" value="TreeGrafter"/>
</dbReference>
<dbReference type="PROSITE" id="PS50011">
    <property type="entry name" value="PROTEIN_KINASE_DOM"/>
    <property type="match status" value="1"/>
</dbReference>
<dbReference type="CDD" id="cd00180">
    <property type="entry name" value="PKc"/>
    <property type="match status" value="1"/>
</dbReference>
<dbReference type="GO" id="GO:0005634">
    <property type="term" value="C:nucleus"/>
    <property type="evidence" value="ECO:0007669"/>
    <property type="project" value="TreeGrafter"/>
</dbReference>
<dbReference type="SUPFAM" id="SSF56112">
    <property type="entry name" value="Protein kinase-like (PK-like)"/>
    <property type="match status" value="1"/>
</dbReference>
<dbReference type="PROSITE" id="PS00107">
    <property type="entry name" value="PROTEIN_KINASE_ATP"/>
    <property type="match status" value="1"/>
</dbReference>
<proteinExistence type="inferred from homology"/>
<dbReference type="PANTHER" id="PTHR11042">
    <property type="entry name" value="EUKARYOTIC TRANSLATION INITIATION FACTOR 2-ALPHA KINASE EIF2-ALPHA KINASE -RELATED"/>
    <property type="match status" value="1"/>
</dbReference>
<evidence type="ECO:0000256" key="3">
    <source>
        <dbReference type="ARBA" id="ARBA00022777"/>
    </source>
</evidence>
<accession>A0A6P5AHL3</accession>
<evidence type="ECO:0000256" key="8">
    <source>
        <dbReference type="SAM" id="Phobius"/>
    </source>
</evidence>
<organism evidence="10 11">
    <name type="scientific">Branchiostoma belcheri</name>
    <name type="common">Amphioxus</name>
    <dbReference type="NCBI Taxonomy" id="7741"/>
    <lineage>
        <taxon>Eukaryota</taxon>
        <taxon>Metazoa</taxon>
        <taxon>Chordata</taxon>
        <taxon>Cephalochordata</taxon>
        <taxon>Leptocardii</taxon>
        <taxon>Amphioxiformes</taxon>
        <taxon>Branchiostomatidae</taxon>
        <taxon>Branchiostoma</taxon>
    </lineage>
</organism>
<dbReference type="SMART" id="SM00220">
    <property type="entry name" value="S_TKc"/>
    <property type="match status" value="1"/>
</dbReference>
<dbReference type="InterPro" id="IPR000719">
    <property type="entry name" value="Prot_kinase_dom"/>
</dbReference>
<dbReference type="GO" id="GO:0005737">
    <property type="term" value="C:cytoplasm"/>
    <property type="evidence" value="ECO:0007669"/>
    <property type="project" value="TreeGrafter"/>
</dbReference>
<dbReference type="GO" id="GO:0004674">
    <property type="term" value="F:protein serine/threonine kinase activity"/>
    <property type="evidence" value="ECO:0007669"/>
    <property type="project" value="UniProtKB-KW"/>
</dbReference>
<evidence type="ECO:0000256" key="5">
    <source>
        <dbReference type="ARBA" id="ARBA00037982"/>
    </source>
</evidence>
<evidence type="ECO:0000256" key="1">
    <source>
        <dbReference type="ARBA" id="ARBA00022679"/>
    </source>
</evidence>
<evidence type="ECO:0000256" key="2">
    <source>
        <dbReference type="ARBA" id="ARBA00022741"/>
    </source>
</evidence>
<evidence type="ECO:0000313" key="11">
    <source>
        <dbReference type="RefSeq" id="XP_019642712.1"/>
    </source>
</evidence>
<keyword evidence="7" id="KW-0723">Serine/threonine-protein kinase</keyword>
<comment type="similarity">
    <text evidence="5">Belongs to the protein kinase superfamily. Ser/Thr protein kinase family. GCN2 subfamily.</text>
</comment>
<dbReference type="Pfam" id="PF00069">
    <property type="entry name" value="Pkinase"/>
    <property type="match status" value="1"/>
</dbReference>
<dbReference type="KEGG" id="bbel:109483996"/>
<dbReference type="InterPro" id="IPR008271">
    <property type="entry name" value="Ser/Thr_kinase_AS"/>
</dbReference>